<evidence type="ECO:0000259" key="1">
    <source>
        <dbReference type="Pfam" id="PF01968"/>
    </source>
</evidence>
<dbReference type="InterPro" id="IPR049517">
    <property type="entry name" value="ACX-like_C"/>
</dbReference>
<dbReference type="InterPro" id="IPR008040">
    <property type="entry name" value="Hydant_A_N"/>
</dbReference>
<protein>
    <submittedName>
        <fullName evidence="4">N-methylhydantoinase A/acetone carboxylase, beta subunit</fullName>
    </submittedName>
</protein>
<dbReference type="InterPro" id="IPR043129">
    <property type="entry name" value="ATPase_NBD"/>
</dbReference>
<proteinExistence type="predicted"/>
<feature type="domain" description="Acetophenone carboxylase-like C-terminal" evidence="3">
    <location>
        <begin position="510"/>
        <end position="678"/>
    </location>
</feature>
<dbReference type="GO" id="GO:0005829">
    <property type="term" value="C:cytosol"/>
    <property type="evidence" value="ECO:0007669"/>
    <property type="project" value="TreeGrafter"/>
</dbReference>
<reference evidence="4" key="1">
    <citation type="submission" date="2018-07" db="EMBL/GenBank/DDBJ databases">
        <authorList>
            <consortium name="Genoscope - CEA"/>
            <person name="William W."/>
        </authorList>
    </citation>
    <scope>NUCLEOTIDE SEQUENCE</scope>
    <source>
        <strain evidence="4">IK1</strain>
    </source>
</reference>
<dbReference type="Pfam" id="PF01968">
    <property type="entry name" value="Hydantoinase_A"/>
    <property type="match status" value="1"/>
</dbReference>
<dbReference type="Pfam" id="PF05378">
    <property type="entry name" value="Hydant_A_N"/>
    <property type="match status" value="1"/>
</dbReference>
<dbReference type="PANTHER" id="PTHR11365:SF23">
    <property type="entry name" value="HYPOTHETICAL 5-OXOPROLINASE (EUROFUNG)-RELATED"/>
    <property type="match status" value="1"/>
</dbReference>
<name>A0A653AAY9_UNCDX</name>
<evidence type="ECO:0000259" key="2">
    <source>
        <dbReference type="Pfam" id="PF05378"/>
    </source>
</evidence>
<accession>A0A653AAY9</accession>
<dbReference type="AlphaFoldDB" id="A0A653AAY9"/>
<sequence>MRYVIGVDVGGTFTDLVCLDEKGRIHVTKTPSTPRDPSIAIMEGLSKVASMLDKDVKTLFRETTHITHGTTVSTNTVLTWSGAKVGLLCTLGFRDTLGIRFGIRENPYNFTIPQPDSLCPRYLRMPVQERINFAGDEVTPLSEKDVYQACDFFKKEQVEAVAICFLWSFKNPAHERRALDICRAEMPDCYVCASFEIQPEIREYWRMSTSVINAYVGPKLSAYLTNLMRSLKEGGFDGQLLITQSNAGVIFPEVAIEQAVRTVLSGPACAPAAAAYVGQALDLKNVITVDMGGTSFDVCLIKEGKPMTTLESAVGGIYHMKLPLVDVHTIGTGGGSIAWLDKMGVLHMGPQSAGSDPGPACYGKGGQKPTSTDADLVLGYLDPKYYLGGEMALYPELAHKVIEEEIARPLGLDVVDAAWAMRRIIDHQMVDGISIVSVQRGEDPRRYTLVVAGGAGALHAASLARVLGIRRLLVPKTSSVFCALGGVIADVRHDFVRSITCRMGSVDLGQLNYGFEEMRSTGDEYLEREGISIPDRYYIKSLDMRYKGQYHELEVPIRNKNVGVIDGDLDASALKQLVDEFHELHENLYSYRDTTETEILNLRLAACGTVHTPPLEESAFVSRDASAFIKGQRQAYFEDSGGFSSTVVYDGESMEVGNVIKGPAIVEMITTTILVPPDAFLEVTPYSSFLIELTK</sequence>
<dbReference type="SUPFAM" id="SSF53067">
    <property type="entry name" value="Actin-like ATPase domain"/>
    <property type="match status" value="1"/>
</dbReference>
<evidence type="ECO:0000313" key="4">
    <source>
        <dbReference type="EMBL" id="VBB45133.1"/>
    </source>
</evidence>
<dbReference type="GO" id="GO:0006749">
    <property type="term" value="P:glutathione metabolic process"/>
    <property type="evidence" value="ECO:0007669"/>
    <property type="project" value="TreeGrafter"/>
</dbReference>
<feature type="domain" description="Hydantoinase/oxoprolinase N-terminal" evidence="2">
    <location>
        <begin position="5"/>
        <end position="185"/>
    </location>
</feature>
<dbReference type="PANTHER" id="PTHR11365">
    <property type="entry name" value="5-OXOPROLINASE RELATED"/>
    <property type="match status" value="1"/>
</dbReference>
<gene>
    <name evidence="4" type="ORF">TRIP_B350216</name>
</gene>
<dbReference type="InterPro" id="IPR002821">
    <property type="entry name" value="Hydantoinase_A"/>
</dbReference>
<organism evidence="4">
    <name type="scientific">Uncultured Desulfatiglans sp</name>
    <dbReference type="NCBI Taxonomy" id="1748965"/>
    <lineage>
        <taxon>Bacteria</taxon>
        <taxon>Pseudomonadati</taxon>
        <taxon>Thermodesulfobacteriota</taxon>
        <taxon>Desulfobacteria</taxon>
        <taxon>Desulfatiglandales</taxon>
        <taxon>Desulfatiglandaceae</taxon>
        <taxon>Desulfatiglans</taxon>
        <taxon>environmental samples</taxon>
    </lineage>
</organism>
<dbReference type="InterPro" id="IPR045079">
    <property type="entry name" value="Oxoprolinase-like"/>
</dbReference>
<feature type="domain" description="Hydantoinase A/oxoprolinase" evidence="1">
    <location>
        <begin position="206"/>
        <end position="494"/>
    </location>
</feature>
<dbReference type="EMBL" id="UPXX01000029">
    <property type="protein sequence ID" value="VBB45133.1"/>
    <property type="molecule type" value="Genomic_DNA"/>
</dbReference>
<evidence type="ECO:0000259" key="3">
    <source>
        <dbReference type="Pfam" id="PF19278"/>
    </source>
</evidence>
<dbReference type="Gene3D" id="3.30.420.40">
    <property type="match status" value="1"/>
</dbReference>
<dbReference type="Pfam" id="PF19278">
    <property type="entry name" value="Hydant_A_C"/>
    <property type="match status" value="1"/>
</dbReference>
<dbReference type="GO" id="GO:0017168">
    <property type="term" value="F:5-oxoprolinase (ATP-hydrolyzing) activity"/>
    <property type="evidence" value="ECO:0007669"/>
    <property type="project" value="TreeGrafter"/>
</dbReference>